<dbReference type="SUPFAM" id="SSF69279">
    <property type="entry name" value="Phage tail proteins"/>
    <property type="match status" value="1"/>
</dbReference>
<gene>
    <name evidence="2" type="ORF">C4K68_07820</name>
</gene>
<protein>
    <submittedName>
        <fullName evidence="2">Uncharacterized protein</fullName>
    </submittedName>
</protein>
<accession>A0A2S5KTG0</accession>
<dbReference type="AlphaFoldDB" id="A0A2S5KTG0"/>
<dbReference type="Proteomes" id="UP000238196">
    <property type="component" value="Unassembled WGS sequence"/>
</dbReference>
<feature type="region of interest" description="Disordered" evidence="1">
    <location>
        <begin position="346"/>
        <end position="368"/>
    </location>
</feature>
<evidence type="ECO:0000256" key="1">
    <source>
        <dbReference type="SAM" id="MobiDB-lite"/>
    </source>
</evidence>
<organism evidence="2 3">
    <name type="scientific">Proteobacteria bacterium 228</name>
    <dbReference type="NCBI Taxonomy" id="2083153"/>
    <lineage>
        <taxon>Bacteria</taxon>
        <taxon>Pseudomonadati</taxon>
        <taxon>Pseudomonadota</taxon>
    </lineage>
</organism>
<name>A0A2S5KTG0_9PROT</name>
<reference evidence="2 3" key="1">
    <citation type="submission" date="2018-02" db="EMBL/GenBank/DDBJ databases">
        <title>novel marine gammaproteobacteria from coastal saline agro ecosystem.</title>
        <authorList>
            <person name="Krishnan R."/>
            <person name="Ramesh Kumar N."/>
        </authorList>
    </citation>
    <scope>NUCLEOTIDE SEQUENCE [LARGE SCALE GENOMIC DNA]</scope>
    <source>
        <strain evidence="2 3">228</strain>
    </source>
</reference>
<evidence type="ECO:0000313" key="3">
    <source>
        <dbReference type="Proteomes" id="UP000238196"/>
    </source>
</evidence>
<dbReference type="EMBL" id="PRLP01000023">
    <property type="protein sequence ID" value="PPC77945.1"/>
    <property type="molecule type" value="Genomic_DNA"/>
</dbReference>
<dbReference type="OrthoDB" id="8609885at2"/>
<evidence type="ECO:0000313" key="2">
    <source>
        <dbReference type="EMBL" id="PPC77945.1"/>
    </source>
</evidence>
<proteinExistence type="predicted"/>
<sequence length="711" mass="77502">MSYTAPAGETVDFSFEGAYTPPAYDAVDFVFTQVETYQLAIQPVLPLPVAAVQLERLAPVELHITRLLGVLQADIQLALEWSRELRIQATLPAITAEIVLCRGAALEVAAVLPPMGTSLTLQWGQAVPGAGISDSGSARGRGLRWGKASQADRNLTLQRDSMATHAPTVRSHWARFPEQDRATVISAVALARRDLPTTSAWAAGNAAEQGMQSGYTSPPARDQTAQTGWDRFYLSPTLNAHTPYHYPPARDANRHQPWMHVAPYRLKRVWDTRHYTVPDAGQLDFALTDSGYTPRPLALAFSWGAASTLGKQPIMPTDPGTGLAHDSPDAIDRDWLINWGAGSWSRPPPDYSGGDHWGTEPSEDRPPQPDIRQVYLFMPSILLYRLPDGAEIAATNVTWATDIDSWGWRFSATITGKTALNLIRPDSNGPREIACEINGHTFKGVVESYSVNRSHANSSYSIKGRSLSAWLSDPYASLRSQAVSEIFTARQLAEQALSNTGWTLDWQTQDWSVPANVFSYQEQDPIAVIKSIADAVGAVVQSHPSQQQLTVLPRYPVSPHRWASATLNAILPAALIDQAGSEFSSRPQYNRSFVTGGSSGGVIVMTTRDGTAGDILTPQITHELITDAQAGYERGRIEIARGGTWENLSLTTYLTQQGDAPGLLLPGYLVELQDTDDTFITQISGTTLTAQSTETALSVRQTLTAERYIDG</sequence>
<comment type="caution">
    <text evidence="2">The sequence shown here is derived from an EMBL/GenBank/DDBJ whole genome shotgun (WGS) entry which is preliminary data.</text>
</comment>